<dbReference type="AlphaFoldDB" id="A0AAN7BXX5"/>
<evidence type="ECO:0000313" key="2">
    <source>
        <dbReference type="EMBL" id="KAK4231669.1"/>
    </source>
</evidence>
<reference evidence="2" key="1">
    <citation type="journal article" date="2023" name="Mol. Phylogenet. Evol.">
        <title>Genome-scale phylogeny and comparative genomics of the fungal order Sordariales.</title>
        <authorList>
            <person name="Hensen N."/>
            <person name="Bonometti L."/>
            <person name="Westerberg I."/>
            <person name="Brannstrom I.O."/>
            <person name="Guillou S."/>
            <person name="Cros-Aarteil S."/>
            <person name="Calhoun S."/>
            <person name="Haridas S."/>
            <person name="Kuo A."/>
            <person name="Mondo S."/>
            <person name="Pangilinan J."/>
            <person name="Riley R."/>
            <person name="LaButti K."/>
            <person name="Andreopoulos B."/>
            <person name="Lipzen A."/>
            <person name="Chen C."/>
            <person name="Yan M."/>
            <person name="Daum C."/>
            <person name="Ng V."/>
            <person name="Clum A."/>
            <person name="Steindorff A."/>
            <person name="Ohm R.A."/>
            <person name="Martin F."/>
            <person name="Silar P."/>
            <person name="Natvig D.O."/>
            <person name="Lalanne C."/>
            <person name="Gautier V."/>
            <person name="Ament-Velasquez S.L."/>
            <person name="Kruys A."/>
            <person name="Hutchinson M.I."/>
            <person name="Powell A.J."/>
            <person name="Barry K."/>
            <person name="Miller A.N."/>
            <person name="Grigoriev I.V."/>
            <person name="Debuchy R."/>
            <person name="Gladieux P."/>
            <person name="Hiltunen Thoren M."/>
            <person name="Johannesson H."/>
        </authorList>
    </citation>
    <scope>NUCLEOTIDE SEQUENCE</scope>
    <source>
        <strain evidence="2">CBS 990.96</strain>
    </source>
</reference>
<gene>
    <name evidence="2" type="ORF">QBC38DRAFT_201436</name>
</gene>
<keyword evidence="1" id="KW-0732">Signal</keyword>
<evidence type="ECO:0000313" key="3">
    <source>
        <dbReference type="Proteomes" id="UP001301958"/>
    </source>
</evidence>
<name>A0AAN7BXX5_9PEZI</name>
<accession>A0AAN7BXX5</accession>
<organism evidence="2 3">
    <name type="scientific">Podospora fimiseda</name>
    <dbReference type="NCBI Taxonomy" id="252190"/>
    <lineage>
        <taxon>Eukaryota</taxon>
        <taxon>Fungi</taxon>
        <taxon>Dikarya</taxon>
        <taxon>Ascomycota</taxon>
        <taxon>Pezizomycotina</taxon>
        <taxon>Sordariomycetes</taxon>
        <taxon>Sordariomycetidae</taxon>
        <taxon>Sordariales</taxon>
        <taxon>Podosporaceae</taxon>
        <taxon>Podospora</taxon>
    </lineage>
</organism>
<dbReference type="EMBL" id="MU865291">
    <property type="protein sequence ID" value="KAK4231669.1"/>
    <property type="molecule type" value="Genomic_DNA"/>
</dbReference>
<protein>
    <submittedName>
        <fullName evidence="2">Uncharacterized protein</fullName>
    </submittedName>
</protein>
<keyword evidence="3" id="KW-1185">Reference proteome</keyword>
<feature type="chain" id="PRO_5042893664" evidence="1">
    <location>
        <begin position="18"/>
        <end position="346"/>
    </location>
</feature>
<evidence type="ECO:0000256" key="1">
    <source>
        <dbReference type="SAM" id="SignalP"/>
    </source>
</evidence>
<sequence>MILILFILALFLHRASSQYNPNPANTNPWSLAATIVTETVWTICTVEETQTVSHDASPPIFETTKFTACPQVIEQLASPAIVTNIVLPDAEQPVLTSVTVQPPTSSTSCYDLPTPTSSLEVIAFSANDISRDANTDTSEPVFFYVGNNATSPEYVGTFIDGNQLLLDLSPDASAAGRVAILLAGGESLVFDQTGVHHYDAGCTAGSSLVIPSFMDQVLSIASAPNIHFNEPGPVSGGYGSGHALGKREMQSKNFTVQIVVESIIDAELQGPNMTWGLSPCTFISRTPGQGEWPVFTWTCDYPGKQSREKKCEMAFYNWLRPRSPNSVSGRGLIQSGDDLFQYLPRF</sequence>
<proteinExistence type="predicted"/>
<feature type="signal peptide" evidence="1">
    <location>
        <begin position="1"/>
        <end position="17"/>
    </location>
</feature>
<comment type="caution">
    <text evidence="2">The sequence shown here is derived from an EMBL/GenBank/DDBJ whole genome shotgun (WGS) entry which is preliminary data.</text>
</comment>
<reference evidence="2" key="2">
    <citation type="submission" date="2023-05" db="EMBL/GenBank/DDBJ databases">
        <authorList>
            <consortium name="Lawrence Berkeley National Laboratory"/>
            <person name="Steindorff A."/>
            <person name="Hensen N."/>
            <person name="Bonometti L."/>
            <person name="Westerberg I."/>
            <person name="Brannstrom I.O."/>
            <person name="Guillou S."/>
            <person name="Cros-Aarteil S."/>
            <person name="Calhoun S."/>
            <person name="Haridas S."/>
            <person name="Kuo A."/>
            <person name="Mondo S."/>
            <person name="Pangilinan J."/>
            <person name="Riley R."/>
            <person name="Labutti K."/>
            <person name="Andreopoulos B."/>
            <person name="Lipzen A."/>
            <person name="Chen C."/>
            <person name="Yanf M."/>
            <person name="Daum C."/>
            <person name="Ng V."/>
            <person name="Clum A."/>
            <person name="Ohm R."/>
            <person name="Martin F."/>
            <person name="Silar P."/>
            <person name="Natvig D."/>
            <person name="Lalanne C."/>
            <person name="Gautier V."/>
            <person name="Ament-Velasquez S.L."/>
            <person name="Kruys A."/>
            <person name="Hutchinson M.I."/>
            <person name="Powell A.J."/>
            <person name="Barry K."/>
            <person name="Miller A.N."/>
            <person name="Grigoriev I.V."/>
            <person name="Debuchy R."/>
            <person name="Gladieux P."/>
            <person name="Thoren M.H."/>
            <person name="Johannesson H."/>
        </authorList>
    </citation>
    <scope>NUCLEOTIDE SEQUENCE</scope>
    <source>
        <strain evidence="2">CBS 990.96</strain>
    </source>
</reference>
<dbReference type="Proteomes" id="UP001301958">
    <property type="component" value="Unassembled WGS sequence"/>
</dbReference>